<dbReference type="OrthoDB" id="9805566at2"/>
<dbReference type="SUPFAM" id="SSF103088">
    <property type="entry name" value="OmpA-like"/>
    <property type="match status" value="1"/>
</dbReference>
<dbReference type="InterPro" id="IPR006665">
    <property type="entry name" value="OmpA-like"/>
</dbReference>
<evidence type="ECO:0000256" key="1">
    <source>
        <dbReference type="ARBA" id="ARBA00004442"/>
    </source>
</evidence>
<dbReference type="PRINTS" id="PR01021">
    <property type="entry name" value="OMPADOMAIN"/>
</dbReference>
<dbReference type="GO" id="GO:0009279">
    <property type="term" value="C:cell outer membrane"/>
    <property type="evidence" value="ECO:0007669"/>
    <property type="project" value="UniProtKB-SubCell"/>
</dbReference>
<evidence type="ECO:0000256" key="3">
    <source>
        <dbReference type="ARBA" id="ARBA00023237"/>
    </source>
</evidence>
<evidence type="ECO:0000313" key="6">
    <source>
        <dbReference type="EMBL" id="SHG51901.1"/>
    </source>
</evidence>
<dbReference type="Pfam" id="PF13568">
    <property type="entry name" value="OMP_b-brl_2"/>
    <property type="match status" value="1"/>
</dbReference>
<dbReference type="PANTHER" id="PTHR30329:SF21">
    <property type="entry name" value="LIPOPROTEIN YIAD-RELATED"/>
    <property type="match status" value="1"/>
</dbReference>
<dbReference type="InterPro" id="IPR036737">
    <property type="entry name" value="OmpA-like_sf"/>
</dbReference>
<proteinExistence type="predicted"/>
<gene>
    <name evidence="6" type="ORF">SAMN05443549_104308</name>
</gene>
<evidence type="ECO:0000256" key="4">
    <source>
        <dbReference type="PROSITE-ProRule" id="PRU00473"/>
    </source>
</evidence>
<dbReference type="EMBL" id="FQWB01000004">
    <property type="protein sequence ID" value="SHG51901.1"/>
    <property type="molecule type" value="Genomic_DNA"/>
</dbReference>
<dbReference type="Proteomes" id="UP000184516">
    <property type="component" value="Unassembled WGS sequence"/>
</dbReference>
<accession>A0A1M5KGM6</accession>
<comment type="subcellular location">
    <subcellularLocation>
        <location evidence="1">Cell outer membrane</location>
    </subcellularLocation>
</comment>
<dbReference type="PANTHER" id="PTHR30329">
    <property type="entry name" value="STATOR ELEMENT OF FLAGELLAR MOTOR COMPLEX"/>
    <property type="match status" value="1"/>
</dbReference>
<protein>
    <submittedName>
        <fullName evidence="6">OmpA family protein</fullName>
    </submittedName>
</protein>
<sequence>MKAKANFKEGLYSTLTPNKPTLKSILIVALVWFSVQAPVQAQELQYTKPSWWFGVAAGANFNFYEGSTYKLNSDFTPPATFHEGKGVGLFVAPLLEYHRPDTRLGFMLQAGYDNRKAKFDQVVTPCDCPADLKTNISYITVEPSLRVAPFKSNFYLFGGPRLAFNLDKSFTYQLGINPAYPNQEASPAVKGDLSDVKKTIISMQIGLGYDIPLSSQNSKTQFVLSPFASFHPYFGQDPRSIETLNITTIRAGVALKFGQGRLISVPDDNAKATVIADPEVQFSVNAPANVPTQRRVREVFPLRNYVFFNLGSSEIPSRYKLLKKEEVKDFREDQLEMITPINQSGRSERQMNVYYNVINILGDRMIKNPSTTITLVGSSEQGAKDGKEMAESVKFYLVNTFGISASRITTKGQLKPNLPSVQPGGTLELDLLREGDRRVSIESSSPVLLMEFQSGPDVRVSETAAMQEAPAESYVVFDVKGANEAFSVWSVQATDESGKVQSFGPYTQESVSIPTKTILGDKPEGDYKITMTGQTKSGKAVSKETKAHIVLWTPAKIDEGLRYSVIYEFNESKAITIYDKYLTDVVAPKIPMNGTVIIQGHADIIGNDVHNLSLSQARANDVKNILGSALAKSGRTDVKFEVNGYGEDTSHSPFNNNFPEERFYNRTVIIDIFNSGK</sequence>
<keyword evidence="3" id="KW-0998">Cell outer membrane</keyword>
<evidence type="ECO:0000256" key="2">
    <source>
        <dbReference type="ARBA" id="ARBA00023136"/>
    </source>
</evidence>
<dbReference type="STRING" id="468056.SAMN05443549_104308"/>
<name>A0A1M5KGM6_9FLAO</name>
<evidence type="ECO:0000259" key="5">
    <source>
        <dbReference type="PROSITE" id="PS51123"/>
    </source>
</evidence>
<keyword evidence="2 4" id="KW-0472">Membrane</keyword>
<reference evidence="7" key="1">
    <citation type="submission" date="2016-11" db="EMBL/GenBank/DDBJ databases">
        <authorList>
            <person name="Varghese N."/>
            <person name="Submissions S."/>
        </authorList>
    </citation>
    <scope>NUCLEOTIDE SEQUENCE [LARGE SCALE GENOMIC DNA]</scope>
    <source>
        <strain evidence="7">DSM 19978</strain>
    </source>
</reference>
<dbReference type="AlphaFoldDB" id="A0A1M5KGM6"/>
<dbReference type="Gene3D" id="3.30.1330.60">
    <property type="entry name" value="OmpA-like domain"/>
    <property type="match status" value="1"/>
</dbReference>
<dbReference type="RefSeq" id="WP_073370680.1">
    <property type="nucleotide sequence ID" value="NZ_FQWB01000004.1"/>
</dbReference>
<organism evidence="6 7">
    <name type="scientific">Flavobacterium fluvii</name>
    <dbReference type="NCBI Taxonomy" id="468056"/>
    <lineage>
        <taxon>Bacteria</taxon>
        <taxon>Pseudomonadati</taxon>
        <taxon>Bacteroidota</taxon>
        <taxon>Flavobacteriia</taxon>
        <taxon>Flavobacteriales</taxon>
        <taxon>Flavobacteriaceae</taxon>
        <taxon>Flavobacterium</taxon>
    </lineage>
</organism>
<dbReference type="InterPro" id="IPR006664">
    <property type="entry name" value="OMP_bac"/>
</dbReference>
<dbReference type="PROSITE" id="PS51123">
    <property type="entry name" value="OMPA_2"/>
    <property type="match status" value="1"/>
</dbReference>
<evidence type="ECO:0000313" key="7">
    <source>
        <dbReference type="Proteomes" id="UP000184516"/>
    </source>
</evidence>
<dbReference type="InterPro" id="IPR025665">
    <property type="entry name" value="Beta-barrel_OMP_2"/>
</dbReference>
<feature type="domain" description="OmpA-like" evidence="5">
    <location>
        <begin position="554"/>
        <end position="676"/>
    </location>
</feature>
<dbReference type="InterPro" id="IPR050330">
    <property type="entry name" value="Bact_OuterMem_StrucFunc"/>
</dbReference>
<keyword evidence="7" id="KW-1185">Reference proteome</keyword>